<dbReference type="RefSeq" id="WP_344104612.1">
    <property type="nucleotide sequence ID" value="NZ_BAAANL010000006.1"/>
</dbReference>
<evidence type="ECO:0000313" key="3">
    <source>
        <dbReference type="Proteomes" id="UP001501094"/>
    </source>
</evidence>
<proteinExistence type="predicted"/>
<reference evidence="2 3" key="1">
    <citation type="journal article" date="2019" name="Int. J. Syst. Evol. Microbiol.">
        <title>The Global Catalogue of Microorganisms (GCM) 10K type strain sequencing project: providing services to taxonomists for standard genome sequencing and annotation.</title>
        <authorList>
            <consortium name="The Broad Institute Genomics Platform"/>
            <consortium name="The Broad Institute Genome Sequencing Center for Infectious Disease"/>
            <person name="Wu L."/>
            <person name="Ma J."/>
        </authorList>
    </citation>
    <scope>NUCLEOTIDE SEQUENCE [LARGE SCALE GENOMIC DNA]</scope>
    <source>
        <strain evidence="2 3">JCM 14326</strain>
    </source>
</reference>
<keyword evidence="3" id="KW-1185">Reference proteome</keyword>
<feature type="domain" description="AbiEi antitoxin N-terminal" evidence="1">
    <location>
        <begin position="9"/>
        <end position="55"/>
    </location>
</feature>
<dbReference type="EMBL" id="BAAANL010000006">
    <property type="protein sequence ID" value="GAA1869968.1"/>
    <property type="molecule type" value="Genomic_DNA"/>
</dbReference>
<evidence type="ECO:0000313" key="2">
    <source>
        <dbReference type="EMBL" id="GAA1869968.1"/>
    </source>
</evidence>
<name>A0ABN2NIV8_9MICO</name>
<organism evidence="2 3">
    <name type="scientific">Myceligenerans crystallogenes</name>
    <dbReference type="NCBI Taxonomy" id="316335"/>
    <lineage>
        <taxon>Bacteria</taxon>
        <taxon>Bacillati</taxon>
        <taxon>Actinomycetota</taxon>
        <taxon>Actinomycetes</taxon>
        <taxon>Micrococcales</taxon>
        <taxon>Promicromonosporaceae</taxon>
        <taxon>Myceligenerans</taxon>
    </lineage>
</organism>
<protein>
    <recommendedName>
        <fullName evidence="1">AbiEi antitoxin N-terminal domain-containing protein</fullName>
    </recommendedName>
</protein>
<gene>
    <name evidence="2" type="ORF">GCM10009751_31140</name>
</gene>
<comment type="caution">
    <text evidence="2">The sequence shown here is derived from an EMBL/GenBank/DDBJ whole genome shotgun (WGS) entry which is preliminary data.</text>
</comment>
<dbReference type="Pfam" id="PF13338">
    <property type="entry name" value="AbiEi_4"/>
    <property type="match status" value="1"/>
</dbReference>
<dbReference type="Proteomes" id="UP001501094">
    <property type="component" value="Unassembled WGS sequence"/>
</dbReference>
<accession>A0ABN2NIV8</accession>
<sequence>MSSATPRSTIATLAAGQWGLFSAAQATSLGVTRMTLSRIVSSGELVRVVHGVYATPSAVMDARVDTRAAWLATDPSRTTDQRLAQPHLSGVISHASAAALHQIGNILDSRVDITFPGRHQSRRIEVQLHRAELRRDDVTHIDGLPVTTPERTLADLVVAGHDREHISQALADAVDQHLTSPERVRSALARQIGDAAADGVMDDLLPWAGLDQESLVERLFTSAVVQRAFADAFALGVERFSKAVNSNDDPLGQEMTDRRQRSSMDAATVARTLASPAVRDLVVNLVFKPTKDLTDDSLRRALQTMQIA</sequence>
<evidence type="ECO:0000259" key="1">
    <source>
        <dbReference type="Pfam" id="PF13338"/>
    </source>
</evidence>
<dbReference type="InterPro" id="IPR025159">
    <property type="entry name" value="AbiEi_N"/>
</dbReference>